<keyword evidence="5 7" id="KW-0472">Membrane</keyword>
<feature type="transmembrane region" description="Helical" evidence="7">
    <location>
        <begin position="268"/>
        <end position="287"/>
    </location>
</feature>
<dbReference type="EMBL" id="JBEPSJ010000006">
    <property type="protein sequence ID" value="MET4584109.1"/>
    <property type="molecule type" value="Genomic_DNA"/>
</dbReference>
<keyword evidence="11" id="KW-1185">Reference proteome</keyword>
<feature type="transmembrane region" description="Helical" evidence="7">
    <location>
        <begin position="345"/>
        <end position="364"/>
    </location>
</feature>
<feature type="domain" description="Threonine/serine exporter-like N-terminal" evidence="8">
    <location>
        <begin position="20"/>
        <end position="254"/>
    </location>
</feature>
<evidence type="ECO:0000256" key="7">
    <source>
        <dbReference type="SAM" id="Phobius"/>
    </source>
</evidence>
<organism evidence="10 11">
    <name type="scientific">Conyzicola nivalis</name>
    <dbReference type="NCBI Taxonomy" id="1477021"/>
    <lineage>
        <taxon>Bacteria</taxon>
        <taxon>Bacillati</taxon>
        <taxon>Actinomycetota</taxon>
        <taxon>Actinomycetes</taxon>
        <taxon>Micrococcales</taxon>
        <taxon>Microbacteriaceae</taxon>
        <taxon>Conyzicola</taxon>
    </lineage>
</organism>
<feature type="transmembrane region" description="Helical" evidence="7">
    <location>
        <begin position="200"/>
        <end position="222"/>
    </location>
</feature>
<dbReference type="InterPro" id="IPR050539">
    <property type="entry name" value="ThrE_Dicarb/AminoAcid_Exp"/>
</dbReference>
<dbReference type="RefSeq" id="WP_354026273.1">
    <property type="nucleotide sequence ID" value="NZ_JBEPSJ010000006.1"/>
</dbReference>
<gene>
    <name evidence="10" type="ORF">ABIE21_003647</name>
</gene>
<dbReference type="Pfam" id="PF12821">
    <property type="entry name" value="ThrE_2"/>
    <property type="match status" value="1"/>
</dbReference>
<accession>A0ABV2QSR2</accession>
<evidence type="ECO:0000256" key="3">
    <source>
        <dbReference type="ARBA" id="ARBA00022692"/>
    </source>
</evidence>
<comment type="subcellular location">
    <subcellularLocation>
        <location evidence="1">Cell membrane</location>
        <topology evidence="1">Multi-pass membrane protein</topology>
    </subcellularLocation>
</comment>
<keyword evidence="3 7" id="KW-0812">Transmembrane</keyword>
<feature type="transmembrane region" description="Helical" evidence="7">
    <location>
        <begin position="318"/>
        <end position="338"/>
    </location>
</feature>
<feature type="transmembrane region" description="Helical" evidence="7">
    <location>
        <begin position="176"/>
        <end position="194"/>
    </location>
</feature>
<evidence type="ECO:0000256" key="5">
    <source>
        <dbReference type="ARBA" id="ARBA00023136"/>
    </source>
</evidence>
<evidence type="ECO:0000256" key="4">
    <source>
        <dbReference type="ARBA" id="ARBA00022989"/>
    </source>
</evidence>
<dbReference type="InterPro" id="IPR010619">
    <property type="entry name" value="ThrE-like_N"/>
</dbReference>
<evidence type="ECO:0000256" key="2">
    <source>
        <dbReference type="ARBA" id="ARBA00022475"/>
    </source>
</evidence>
<feature type="domain" description="Threonine/Serine exporter ThrE" evidence="9">
    <location>
        <begin position="273"/>
        <end position="407"/>
    </location>
</feature>
<evidence type="ECO:0000313" key="10">
    <source>
        <dbReference type="EMBL" id="MET4584109.1"/>
    </source>
</evidence>
<feature type="transmembrane region" description="Helical" evidence="7">
    <location>
        <begin position="146"/>
        <end position="164"/>
    </location>
</feature>
<name>A0ABV2QSR2_9MICO</name>
<comment type="similarity">
    <text evidence="6">Belongs to the ThrE exporter (TC 2.A.79) family.</text>
</comment>
<feature type="transmembrane region" description="Helical" evidence="7">
    <location>
        <begin position="234"/>
        <end position="256"/>
    </location>
</feature>
<dbReference type="PANTHER" id="PTHR34390">
    <property type="entry name" value="UPF0442 PROTEIN YJJB-RELATED"/>
    <property type="match status" value="1"/>
</dbReference>
<evidence type="ECO:0000313" key="11">
    <source>
        <dbReference type="Proteomes" id="UP001549257"/>
    </source>
</evidence>
<dbReference type="Proteomes" id="UP001549257">
    <property type="component" value="Unassembled WGS sequence"/>
</dbReference>
<proteinExistence type="inferred from homology"/>
<evidence type="ECO:0000259" key="8">
    <source>
        <dbReference type="Pfam" id="PF06738"/>
    </source>
</evidence>
<sequence>MTTTDPIVDARVTEGSDQALVARAAALLHANGESTGVTLDAVDRLNRALATDFQLVPTWTSISVLDQGRDPLTVVAPPEGVAMRAVAIAMRAIDKIGEKNSNRSELAAELDRASKAGQSPLWLFVLACATGTAALSTIFGADDATAVLLIAFSGALGGLIRRLLGKAHIGSIGQVFAAAFLAGIIGGIAVNADLSTSLRLIAVCPAMILVPGPHILNGLLDLFALRISLGFARLGYAAVLVLSIGAGLALALAVFGTDLPVEPAGRTIPLWLDVVAAAVAAASYPIYFAIPYRLIVWPIAVGAIAHGLRTWVMNDLGWNVAVGATVACLVVGIVLAPVSHRLHIPFAAVSFAAVVALIPGVYLFRAIDTLGELQFGGTESSLLGAISDGTTAALIVAGMAVGLALPKYLYQQIVSHRSSHTGRRQHD</sequence>
<dbReference type="InterPro" id="IPR024528">
    <property type="entry name" value="ThrE_2"/>
</dbReference>
<reference evidence="10 11" key="1">
    <citation type="submission" date="2024-06" db="EMBL/GenBank/DDBJ databases">
        <title>Sorghum-associated microbial communities from plants grown in Nebraska, USA.</title>
        <authorList>
            <person name="Schachtman D."/>
        </authorList>
    </citation>
    <scope>NUCLEOTIDE SEQUENCE [LARGE SCALE GENOMIC DNA]</scope>
    <source>
        <strain evidence="10 11">2857</strain>
    </source>
</reference>
<keyword evidence="4 7" id="KW-1133">Transmembrane helix</keyword>
<protein>
    <submittedName>
        <fullName evidence="10">Uncharacterized membrane protein YjjP (DUF1212 family)</fullName>
    </submittedName>
</protein>
<keyword evidence="2" id="KW-1003">Cell membrane</keyword>
<comment type="caution">
    <text evidence="10">The sequence shown here is derived from an EMBL/GenBank/DDBJ whole genome shotgun (WGS) entry which is preliminary data.</text>
</comment>
<dbReference type="Pfam" id="PF06738">
    <property type="entry name" value="ThrE"/>
    <property type="match status" value="1"/>
</dbReference>
<dbReference type="PANTHER" id="PTHR34390:SF2">
    <property type="entry name" value="SUCCINATE TRANSPORTER SUBUNIT YJJP-RELATED"/>
    <property type="match status" value="1"/>
</dbReference>
<evidence type="ECO:0000256" key="1">
    <source>
        <dbReference type="ARBA" id="ARBA00004651"/>
    </source>
</evidence>
<evidence type="ECO:0000256" key="6">
    <source>
        <dbReference type="ARBA" id="ARBA00034125"/>
    </source>
</evidence>
<feature type="transmembrane region" description="Helical" evidence="7">
    <location>
        <begin position="121"/>
        <end position="140"/>
    </location>
</feature>
<evidence type="ECO:0000259" key="9">
    <source>
        <dbReference type="Pfam" id="PF12821"/>
    </source>
</evidence>